<protein>
    <recommendedName>
        <fullName evidence="12">Propionyl-CoA carboxylase alpha chain, mitochondrial</fullName>
    </recommendedName>
</protein>
<organism evidence="10 11">
    <name type="scientific">Lymnaea stagnalis</name>
    <name type="common">Great pond snail</name>
    <name type="synonym">Helix stagnalis</name>
    <dbReference type="NCBI Taxonomy" id="6523"/>
    <lineage>
        <taxon>Eukaryota</taxon>
        <taxon>Metazoa</taxon>
        <taxon>Spiralia</taxon>
        <taxon>Lophotrochozoa</taxon>
        <taxon>Mollusca</taxon>
        <taxon>Gastropoda</taxon>
        <taxon>Heterobranchia</taxon>
        <taxon>Euthyneura</taxon>
        <taxon>Panpulmonata</taxon>
        <taxon>Hygrophila</taxon>
        <taxon>Lymnaeoidea</taxon>
        <taxon>Lymnaeidae</taxon>
        <taxon>Lymnaea</taxon>
    </lineage>
</organism>
<dbReference type="Gene3D" id="3.30.700.30">
    <property type="match status" value="1"/>
</dbReference>
<dbReference type="Pfam" id="PF02785">
    <property type="entry name" value="Biotin_carb_C"/>
    <property type="match status" value="1"/>
</dbReference>
<dbReference type="Gene3D" id="2.40.50.100">
    <property type="match status" value="1"/>
</dbReference>
<evidence type="ECO:0000259" key="8">
    <source>
        <dbReference type="PROSITE" id="PS50975"/>
    </source>
</evidence>
<name>A0AAV2INL0_LYMST</name>
<dbReference type="SMART" id="SM00878">
    <property type="entry name" value="Biotin_carb_C"/>
    <property type="match status" value="1"/>
</dbReference>
<dbReference type="GO" id="GO:0046872">
    <property type="term" value="F:metal ion binding"/>
    <property type="evidence" value="ECO:0007669"/>
    <property type="project" value="InterPro"/>
</dbReference>
<dbReference type="SUPFAM" id="SSF56059">
    <property type="entry name" value="Glutathione synthetase ATP-binding domain-like"/>
    <property type="match status" value="1"/>
</dbReference>
<dbReference type="InterPro" id="IPR050856">
    <property type="entry name" value="Biotin_carboxylase_complex"/>
</dbReference>
<evidence type="ECO:0000313" key="10">
    <source>
        <dbReference type="EMBL" id="CAL1548555.1"/>
    </source>
</evidence>
<dbReference type="PROSITE" id="PS00867">
    <property type="entry name" value="CPSASE_2"/>
    <property type="match status" value="1"/>
</dbReference>
<dbReference type="InterPro" id="IPR011053">
    <property type="entry name" value="Single_hybrid_motif"/>
</dbReference>
<evidence type="ECO:0000256" key="1">
    <source>
        <dbReference type="ARBA" id="ARBA00022598"/>
    </source>
</evidence>
<dbReference type="InterPro" id="IPR005482">
    <property type="entry name" value="Biotin_COase_C"/>
</dbReference>
<dbReference type="Proteomes" id="UP001497497">
    <property type="component" value="Unassembled WGS sequence"/>
</dbReference>
<keyword evidence="11" id="KW-1185">Reference proteome</keyword>
<feature type="domain" description="ATP-grasp" evidence="8">
    <location>
        <begin position="1"/>
        <end position="121"/>
    </location>
</feature>
<dbReference type="PANTHER" id="PTHR18866:SF33">
    <property type="entry name" value="METHYLCROTONOYL-COA CARBOXYLASE SUBUNIT ALPHA, MITOCHONDRIAL-RELATED"/>
    <property type="match status" value="1"/>
</dbReference>
<evidence type="ECO:0000256" key="3">
    <source>
        <dbReference type="ARBA" id="ARBA00022840"/>
    </source>
</evidence>
<keyword evidence="4" id="KW-0443">Lipid metabolism</keyword>
<keyword evidence="5" id="KW-0092">Biotin</keyword>
<accession>A0AAV2INL0</accession>
<dbReference type="InterPro" id="IPR000089">
    <property type="entry name" value="Biotin_lipoyl"/>
</dbReference>
<dbReference type="GO" id="GO:0004658">
    <property type="term" value="F:propionyl-CoA carboxylase activity"/>
    <property type="evidence" value="ECO:0007669"/>
    <property type="project" value="TreeGrafter"/>
</dbReference>
<dbReference type="GO" id="GO:0006629">
    <property type="term" value="P:lipid metabolic process"/>
    <property type="evidence" value="ECO:0007669"/>
    <property type="project" value="UniProtKB-KW"/>
</dbReference>
<evidence type="ECO:0000256" key="4">
    <source>
        <dbReference type="ARBA" id="ARBA00023098"/>
    </source>
</evidence>
<dbReference type="InterPro" id="IPR005479">
    <property type="entry name" value="CPAse_ATP-bd"/>
</dbReference>
<evidence type="ECO:0000256" key="5">
    <source>
        <dbReference type="ARBA" id="ARBA00023267"/>
    </source>
</evidence>
<evidence type="ECO:0000256" key="2">
    <source>
        <dbReference type="ARBA" id="ARBA00022741"/>
    </source>
</evidence>
<feature type="domain" description="Biotin carboxylation" evidence="9">
    <location>
        <begin position="1"/>
        <end position="252"/>
    </location>
</feature>
<dbReference type="CDD" id="cd06850">
    <property type="entry name" value="biotinyl_domain"/>
    <property type="match status" value="1"/>
</dbReference>
<evidence type="ECO:0000256" key="6">
    <source>
        <dbReference type="PROSITE-ProRule" id="PRU00409"/>
    </source>
</evidence>
<evidence type="ECO:0000259" key="7">
    <source>
        <dbReference type="PROSITE" id="PS50968"/>
    </source>
</evidence>
<proteinExistence type="predicted"/>
<keyword evidence="2 6" id="KW-0547">Nucleotide-binding</keyword>
<dbReference type="InterPro" id="IPR041265">
    <property type="entry name" value="PCC_BT"/>
</dbReference>
<dbReference type="Pfam" id="PF00364">
    <property type="entry name" value="Biotin_lipoyl"/>
    <property type="match status" value="1"/>
</dbReference>
<dbReference type="Pfam" id="PF02786">
    <property type="entry name" value="CPSase_L_D2"/>
    <property type="match status" value="1"/>
</dbReference>
<dbReference type="PROSITE" id="PS50968">
    <property type="entry name" value="BIOTINYL_LIPOYL"/>
    <property type="match status" value="1"/>
</dbReference>
<dbReference type="SUPFAM" id="SSF51230">
    <property type="entry name" value="Single hybrid motif"/>
    <property type="match status" value="1"/>
</dbReference>
<keyword evidence="3 6" id="KW-0067">ATP-binding</keyword>
<evidence type="ECO:0000313" key="11">
    <source>
        <dbReference type="Proteomes" id="UP001497497"/>
    </source>
</evidence>
<dbReference type="EMBL" id="CAXITT010001437">
    <property type="protein sequence ID" value="CAL1548555.1"/>
    <property type="molecule type" value="Genomic_DNA"/>
</dbReference>
<dbReference type="InterPro" id="IPR011764">
    <property type="entry name" value="Biotin_carboxylation_dom"/>
</dbReference>
<evidence type="ECO:0008006" key="12">
    <source>
        <dbReference type="Google" id="ProtNLM"/>
    </source>
</evidence>
<gene>
    <name evidence="10" type="ORF">GSLYS_00021873001</name>
</gene>
<dbReference type="SUPFAM" id="SSF51246">
    <property type="entry name" value="Rudiment single hybrid motif"/>
    <property type="match status" value="1"/>
</dbReference>
<dbReference type="InterPro" id="IPR011054">
    <property type="entry name" value="Rudment_hybrid_motif"/>
</dbReference>
<dbReference type="PROSITE" id="PS50979">
    <property type="entry name" value="BC"/>
    <property type="match status" value="1"/>
</dbReference>
<comment type="caution">
    <text evidence="10">The sequence shown here is derived from an EMBL/GenBank/DDBJ whole genome shotgun (WGS) entry which is preliminary data.</text>
</comment>
<dbReference type="Pfam" id="PF18140">
    <property type="entry name" value="PCC_BT"/>
    <property type="match status" value="1"/>
</dbReference>
<dbReference type="InterPro" id="IPR011761">
    <property type="entry name" value="ATP-grasp"/>
</dbReference>
<dbReference type="PANTHER" id="PTHR18866">
    <property type="entry name" value="CARBOXYLASE:PYRUVATE/ACETYL-COA/PROPIONYL-COA CARBOXYLASE"/>
    <property type="match status" value="1"/>
</dbReference>
<dbReference type="AlphaFoldDB" id="A0AAV2INL0"/>
<keyword evidence="1" id="KW-0436">Ligase</keyword>
<dbReference type="PROSITE" id="PS50975">
    <property type="entry name" value="ATP_GRASP"/>
    <property type="match status" value="1"/>
</dbReference>
<feature type="domain" description="Lipoyl-binding" evidence="7">
    <location>
        <begin position="395"/>
        <end position="471"/>
    </location>
</feature>
<dbReference type="GO" id="GO:0005739">
    <property type="term" value="C:mitochondrion"/>
    <property type="evidence" value="ECO:0007669"/>
    <property type="project" value="TreeGrafter"/>
</dbReference>
<evidence type="ECO:0000259" key="9">
    <source>
        <dbReference type="PROSITE" id="PS50979"/>
    </source>
</evidence>
<reference evidence="10 11" key="1">
    <citation type="submission" date="2024-04" db="EMBL/GenBank/DDBJ databases">
        <authorList>
            <consortium name="Genoscope - CEA"/>
            <person name="William W."/>
        </authorList>
    </citation>
    <scope>NUCLEOTIDE SEQUENCE [LARGE SCALE GENOMIC DNA]</scope>
</reference>
<dbReference type="GO" id="GO:0005524">
    <property type="term" value="F:ATP binding"/>
    <property type="evidence" value="ECO:0007669"/>
    <property type="project" value="UniProtKB-UniRule"/>
</dbReference>
<sequence length="471" mass="53330">MLIEKYIEHPRHIEIQVLCDKHGNSLWLNERECSIQRRNQKVIEEAPSVFLDSATRQAMGEQACRLAHAVGYDSAGTVEFLVDKNKNFYFLEMNTRLQVEHPITEMITGVDIVHQMLRVAHGHPLLHKQSDIPVDGWAIECRVYAEDPYKSFGMPSIGRLSRYVEPTHLSNTRCDSGIMEGSEISIYYDPMICKLVTYGRDRQSAMDTMITALDSYVIKGVTHNIPLLRDILTEERFVRGDISTNFLPEVFPDGFKGKQLNIRQSQELTALACAVYLKDQQRSRTFINQKRIPLVASSKNTWSLNTLINKVRFHAQVTKIQDGYKVVIAGDVFEVKGNLSFTSPLMDLTLNGEQRLLQINQRHGGGKYDLRFHGTVYPVKVLDDLAFELSQYMLEKKVVDTSTLVMAPMPGMLRGVNVAAGDMVAEHQEVCVLEAMKMQNSLVSAKVGKVKKVYFKTGETVNEGDIIVELE</sequence>
<dbReference type="Gene3D" id="3.30.470.20">
    <property type="entry name" value="ATP-grasp fold, B domain"/>
    <property type="match status" value="1"/>
</dbReference>